<dbReference type="RefSeq" id="WP_103918507.1">
    <property type="nucleotide sequence ID" value="NZ_FMSV02000051.1"/>
</dbReference>
<proteinExistence type="inferred from homology"/>
<feature type="chain" id="PRO_5015065433" evidence="8">
    <location>
        <begin position="25"/>
        <end position="716"/>
    </location>
</feature>
<evidence type="ECO:0000256" key="6">
    <source>
        <dbReference type="ARBA" id="ARBA00023237"/>
    </source>
</evidence>
<evidence type="ECO:0000256" key="3">
    <source>
        <dbReference type="ARBA" id="ARBA00022448"/>
    </source>
</evidence>
<dbReference type="PRINTS" id="PR00811">
    <property type="entry name" value="BCTERIALGSPD"/>
</dbReference>
<sequence>MNHKPMTFLLSVLSFLMLTTLLHAAPVQLNEINYSLLPGNQLEVSLKFNGNAVIPQHFPIDNPPMIVMDFPGVVLKAEKYKKIKVGMVNEINAVEAHQPQQRLRVVINLIRTTPYEIFQSGERLIISLGQDVKATGVVHQQSTTPVASSQAESMQPAPALISPDTYAEPSIKHIDFHRSEDGGGRVIVKLSDPHAEVNMRREGRNVLIDFEETLLPERLDRKLDVKDFATPVMSIDSQQIGRKTRIAIASNGNFEHFGYQTNDLYTLEIKQKVEDPGEELTIDTKKYTGKRISFNFQEIEVSAVLNLLANMQGFNLVTTNDIKGKKIALRLKNVPWDQAWDIILESNALGYEELGNVRSVDLKTRLDERRREQLEASKQIKELEPLRTELIQINYSKAEDLKTLLQKRTTGSSDTGYSFLSSRGNISVDDRTNKLLVQDTADKISDIRRLILKLDRPVRQVLIESRVVIANDSFAKDLGVSFGQASNATFGSNDEWGITTGRYSTDGTAAAAAPGAGNFLVDLPAAPVNSLVLPAMFGLAVGKVGSYLLQLELSAMQSEGRGQIVSSPRIITANQKKATVTQGVEVAVAGTPAPNAAAAPTFKEAVLELEVTPQITPDDRVIMDLKITKDNPEPGAVSGNFQRRSLETQVLVNNGETVVLGGVYEETINNTVYRVPFFSSLPLIGVLFKNKQTGNSKQELLIFVTPKILQDASTSS</sequence>
<gene>
    <name evidence="12" type="primary">pilQ_1</name>
    <name evidence="13" type="synonym">pilQ_3</name>
    <name evidence="12" type="ORF">MBHS_00283</name>
    <name evidence="13" type="ORF">MBHS_00853</name>
</gene>
<dbReference type="AlphaFoldDB" id="A0A1H6F2Q5"/>
<keyword evidence="3 7" id="KW-0813">Transport</keyword>
<dbReference type="Proteomes" id="UP000236724">
    <property type="component" value="Unassembled WGS sequence"/>
</dbReference>
<dbReference type="InterPro" id="IPR004845">
    <property type="entry name" value="T2SS_GspD_CS"/>
</dbReference>
<dbReference type="GO" id="GO:0009279">
    <property type="term" value="C:cell outer membrane"/>
    <property type="evidence" value="ECO:0007669"/>
    <property type="project" value="UniProtKB-SubCell"/>
</dbReference>
<dbReference type="PROSITE" id="PS00875">
    <property type="entry name" value="T2SP_D"/>
    <property type="match status" value="1"/>
</dbReference>
<dbReference type="InterPro" id="IPR004846">
    <property type="entry name" value="T2SS/T3SS_dom"/>
</dbReference>
<feature type="domain" description="AMIN" evidence="11">
    <location>
        <begin position="174"/>
        <end position="275"/>
    </location>
</feature>
<evidence type="ECO:0000313" key="12">
    <source>
        <dbReference type="EMBL" id="SEH04437.1"/>
    </source>
</evidence>
<feature type="domain" description="Type II/III secretion system secretin-like" evidence="9">
    <location>
        <begin position="555"/>
        <end position="709"/>
    </location>
</feature>
<dbReference type="Gene3D" id="3.30.1370.120">
    <property type="match status" value="1"/>
</dbReference>
<dbReference type="InterPro" id="IPR038591">
    <property type="entry name" value="NolW-like_sf"/>
</dbReference>
<comment type="similarity">
    <text evidence="2">Belongs to the bacterial secretin family. PilQ subfamily.</text>
</comment>
<dbReference type="Gene3D" id="3.30.1370.130">
    <property type="match status" value="1"/>
</dbReference>
<evidence type="ECO:0000313" key="13">
    <source>
        <dbReference type="EMBL" id="SEH05000.1"/>
    </source>
</evidence>
<accession>A0A1H6F2Q5</accession>
<comment type="subcellular location">
    <subcellularLocation>
        <location evidence="1 7">Cell outer membrane</location>
    </subcellularLocation>
</comment>
<dbReference type="OrthoDB" id="9775455at2"/>
<keyword evidence="4 8" id="KW-0732">Signal</keyword>
<keyword evidence="5" id="KW-0472">Membrane</keyword>
<name>A0A1H6F2Q5_9GAMM</name>
<evidence type="ECO:0000256" key="4">
    <source>
        <dbReference type="ARBA" id="ARBA00022729"/>
    </source>
</evidence>
<reference evidence="12 14" key="1">
    <citation type="submission" date="2016-10" db="EMBL/GenBank/DDBJ databases">
        <authorList>
            <person name="de Groot N.N."/>
        </authorList>
    </citation>
    <scope>NUCLEOTIDE SEQUENCE [LARGE SCALE GENOMIC DNA]</scope>
    <source>
        <strain evidence="12">MBHS1</strain>
    </source>
</reference>
<evidence type="ECO:0000313" key="14">
    <source>
        <dbReference type="Proteomes" id="UP000236724"/>
    </source>
</evidence>
<evidence type="ECO:0000259" key="11">
    <source>
        <dbReference type="Pfam" id="PF11741"/>
    </source>
</evidence>
<dbReference type="PANTHER" id="PTHR30604:SF1">
    <property type="entry name" value="DNA UTILIZATION PROTEIN HOFQ"/>
    <property type="match status" value="1"/>
</dbReference>
<evidence type="ECO:0000259" key="10">
    <source>
        <dbReference type="Pfam" id="PF03958"/>
    </source>
</evidence>
<dbReference type="InterPro" id="IPR005644">
    <property type="entry name" value="NolW-like"/>
</dbReference>
<dbReference type="Gene3D" id="2.60.40.3500">
    <property type="match status" value="1"/>
</dbReference>
<organism evidence="12 14">
    <name type="scientific">Candidatus Venteria ishoeyi</name>
    <dbReference type="NCBI Taxonomy" id="1899563"/>
    <lineage>
        <taxon>Bacteria</taxon>
        <taxon>Pseudomonadati</taxon>
        <taxon>Pseudomonadota</taxon>
        <taxon>Gammaproteobacteria</taxon>
        <taxon>Thiotrichales</taxon>
        <taxon>Thiotrichaceae</taxon>
        <taxon>Venteria</taxon>
    </lineage>
</organism>
<evidence type="ECO:0000259" key="9">
    <source>
        <dbReference type="Pfam" id="PF00263"/>
    </source>
</evidence>
<dbReference type="Pfam" id="PF11741">
    <property type="entry name" value="AMIN"/>
    <property type="match status" value="2"/>
</dbReference>
<evidence type="ECO:0000256" key="7">
    <source>
        <dbReference type="RuleBase" id="RU004004"/>
    </source>
</evidence>
<dbReference type="Pfam" id="PF03958">
    <property type="entry name" value="Secretin_N"/>
    <property type="match status" value="1"/>
</dbReference>
<dbReference type="NCBIfam" id="TIGR02515">
    <property type="entry name" value="IV_pilus_PilQ"/>
    <property type="match status" value="1"/>
</dbReference>
<dbReference type="InterPro" id="IPR021731">
    <property type="entry name" value="AMIN_dom"/>
</dbReference>
<dbReference type="Gene3D" id="2.60.40.3470">
    <property type="match status" value="1"/>
</dbReference>
<evidence type="ECO:0000256" key="8">
    <source>
        <dbReference type="SAM" id="SignalP"/>
    </source>
</evidence>
<dbReference type="EMBL" id="FMSV02000136">
    <property type="protein sequence ID" value="SEH05000.1"/>
    <property type="molecule type" value="Genomic_DNA"/>
</dbReference>
<dbReference type="InterPro" id="IPR001775">
    <property type="entry name" value="GspD/PilQ"/>
</dbReference>
<dbReference type="Pfam" id="PF00263">
    <property type="entry name" value="Secretin"/>
    <property type="match status" value="1"/>
</dbReference>
<evidence type="ECO:0000256" key="2">
    <source>
        <dbReference type="ARBA" id="ARBA00006304"/>
    </source>
</evidence>
<dbReference type="InterPro" id="IPR051808">
    <property type="entry name" value="Type_IV_pilus_biogenesis"/>
</dbReference>
<feature type="domain" description="AMIN" evidence="11">
    <location>
        <begin position="39"/>
        <end position="128"/>
    </location>
</feature>
<feature type="domain" description="NolW-like" evidence="10">
    <location>
        <begin position="388"/>
        <end position="460"/>
    </location>
</feature>
<dbReference type="PANTHER" id="PTHR30604">
    <property type="entry name" value="PROTEIN TRANSPORT PROTEIN HOFQ"/>
    <property type="match status" value="1"/>
</dbReference>
<protein>
    <submittedName>
        <fullName evidence="12">Type IV pilus biogenesis and competence protein PilQ</fullName>
    </submittedName>
</protein>
<dbReference type="EMBL" id="FMSV02000051">
    <property type="protein sequence ID" value="SEH04437.1"/>
    <property type="molecule type" value="Genomic_DNA"/>
</dbReference>
<feature type="signal peptide" evidence="8">
    <location>
        <begin position="1"/>
        <end position="24"/>
    </location>
</feature>
<dbReference type="GO" id="GO:0009306">
    <property type="term" value="P:protein secretion"/>
    <property type="evidence" value="ECO:0007669"/>
    <property type="project" value="InterPro"/>
</dbReference>
<keyword evidence="6" id="KW-0998">Cell outer membrane</keyword>
<dbReference type="InterPro" id="IPR013355">
    <property type="entry name" value="Pilus_4_PilQ"/>
</dbReference>
<evidence type="ECO:0000256" key="1">
    <source>
        <dbReference type="ARBA" id="ARBA00004442"/>
    </source>
</evidence>
<keyword evidence="14" id="KW-1185">Reference proteome</keyword>
<evidence type="ECO:0000256" key="5">
    <source>
        <dbReference type="ARBA" id="ARBA00023136"/>
    </source>
</evidence>